<dbReference type="PANTHER" id="PTHR36191">
    <property type="entry name" value="ENDO/EXONUCLEASE/PHOSPHATASE DOMAIN-CONTAINING PROTEIN-RELATED"/>
    <property type="match status" value="1"/>
</dbReference>
<dbReference type="PANTHER" id="PTHR36191:SF4">
    <property type="entry name" value="VWFD DOMAIN-CONTAINING PROTEIN"/>
    <property type="match status" value="1"/>
</dbReference>
<reference evidence="5" key="2">
    <citation type="submission" date="2025-09" db="UniProtKB">
        <authorList>
            <consortium name="Ensembl"/>
        </authorList>
    </citation>
    <scope>IDENTIFICATION</scope>
</reference>
<reference evidence="5" key="1">
    <citation type="submission" date="2025-08" db="UniProtKB">
        <authorList>
            <consortium name="Ensembl"/>
        </authorList>
    </citation>
    <scope>IDENTIFICATION</scope>
</reference>
<keyword evidence="1 3" id="KW-0732">Signal</keyword>
<evidence type="ECO:0000313" key="6">
    <source>
        <dbReference type="Proteomes" id="UP000261340"/>
    </source>
</evidence>
<organism evidence="5 6">
    <name type="scientific">Amphilophus citrinellus</name>
    <name type="common">Midas cichlid</name>
    <name type="synonym">Cichlasoma citrinellum</name>
    <dbReference type="NCBI Taxonomy" id="61819"/>
    <lineage>
        <taxon>Eukaryota</taxon>
        <taxon>Metazoa</taxon>
        <taxon>Chordata</taxon>
        <taxon>Craniata</taxon>
        <taxon>Vertebrata</taxon>
        <taxon>Euteleostomi</taxon>
        <taxon>Actinopterygii</taxon>
        <taxon>Neopterygii</taxon>
        <taxon>Teleostei</taxon>
        <taxon>Neoteleostei</taxon>
        <taxon>Acanthomorphata</taxon>
        <taxon>Ovalentaria</taxon>
        <taxon>Cichlomorphae</taxon>
        <taxon>Cichliformes</taxon>
        <taxon>Cichlidae</taxon>
        <taxon>New World cichlids</taxon>
        <taxon>Cichlasomatinae</taxon>
        <taxon>Heroini</taxon>
        <taxon>Amphilophus</taxon>
    </lineage>
</organism>
<sequence>VLFCFCFLFVLLYRYVFVCPAGCMSSQGLDPCQNYTALNDDWRSTNNMNTQDPHCDFDIDGQSWYRLFLGQSNARIPESCIDSNRCGTQIPLWINQPHPTQPGETVNRTVCTTWTDICCLYTPHTIQVKLCYGNYYVYKLEKPLGCYLAYCAGIITI</sequence>
<proteinExistence type="predicted"/>
<dbReference type="InterPro" id="IPR057774">
    <property type="entry name" value="D8C_UMOD/GP2/OIT3-like"/>
</dbReference>
<keyword evidence="6" id="KW-1185">Reference proteome</keyword>
<feature type="domain" description="UMOD/GP2/OIT3-like D8C" evidence="4">
    <location>
        <begin position="65"/>
        <end position="152"/>
    </location>
</feature>
<dbReference type="Proteomes" id="UP000261340">
    <property type="component" value="Unplaced"/>
</dbReference>
<feature type="chain" id="PRO_5018785534" description="UMOD/GP2/OIT3-like D8C domain-containing protein" evidence="3">
    <location>
        <begin position="19"/>
        <end position="157"/>
    </location>
</feature>
<evidence type="ECO:0000256" key="3">
    <source>
        <dbReference type="SAM" id="SignalP"/>
    </source>
</evidence>
<dbReference type="Ensembl" id="ENSACIT00000019866.1">
    <property type="protein sequence ID" value="ENSACIP00000019348.1"/>
    <property type="gene ID" value="ENSACIG00000015073.1"/>
</dbReference>
<dbReference type="STRING" id="61819.ENSACIP00000019348"/>
<feature type="signal peptide" evidence="3">
    <location>
        <begin position="1"/>
        <end position="18"/>
    </location>
</feature>
<evidence type="ECO:0000256" key="1">
    <source>
        <dbReference type="ARBA" id="ARBA00022729"/>
    </source>
</evidence>
<evidence type="ECO:0000259" key="4">
    <source>
        <dbReference type="Pfam" id="PF23283"/>
    </source>
</evidence>
<name>A0A3Q0SC74_AMPCI</name>
<dbReference type="GeneTree" id="ENSGT00940000156038"/>
<evidence type="ECO:0000256" key="2">
    <source>
        <dbReference type="ARBA" id="ARBA00023157"/>
    </source>
</evidence>
<keyword evidence="2" id="KW-1015">Disulfide bond</keyword>
<protein>
    <recommendedName>
        <fullName evidence="4">UMOD/GP2/OIT3-like D8C domain-containing protein</fullName>
    </recommendedName>
</protein>
<dbReference type="OMA" id="YFNSHTI"/>
<evidence type="ECO:0000313" key="5">
    <source>
        <dbReference type="Ensembl" id="ENSACIP00000019348.1"/>
    </source>
</evidence>
<accession>A0A3Q0SC74</accession>
<dbReference type="Pfam" id="PF23283">
    <property type="entry name" value="D8C_UMOD"/>
    <property type="match status" value="1"/>
</dbReference>
<dbReference type="AlphaFoldDB" id="A0A3Q0SC74"/>